<dbReference type="EMBL" id="AC116601">
    <property type="protein sequence ID" value="AAM08719.1"/>
    <property type="molecule type" value="Genomic_DNA"/>
</dbReference>
<dbReference type="AlphaFoldDB" id="A0A5S6RCH1"/>
<evidence type="ECO:0000313" key="2">
    <source>
        <dbReference type="EMBL" id="AAM08719.1"/>
    </source>
</evidence>
<feature type="compositionally biased region" description="Basic residues" evidence="1">
    <location>
        <begin position="1"/>
        <end position="10"/>
    </location>
</feature>
<feature type="region of interest" description="Disordered" evidence="1">
    <location>
        <begin position="1"/>
        <end position="36"/>
    </location>
</feature>
<dbReference type="PANTHER" id="PTHR48243">
    <property type="entry name" value="AMINOTRANSFERASE-LIKE PLANT MOBILE DOMAIN-CONTAINING PROTEIN"/>
    <property type="match status" value="1"/>
</dbReference>
<dbReference type="Proteomes" id="UP000000763">
    <property type="component" value="Chromosome 10"/>
</dbReference>
<name>A0A5S6RCH1_ORYSJ</name>
<feature type="compositionally biased region" description="Polar residues" evidence="1">
    <location>
        <begin position="158"/>
        <end position="171"/>
    </location>
</feature>
<feature type="region of interest" description="Disordered" evidence="1">
    <location>
        <begin position="149"/>
        <end position="171"/>
    </location>
</feature>
<reference evidence="3" key="1">
    <citation type="journal article" date="2005" name="Nature">
        <title>The map-based sequence of the rice genome.</title>
        <authorList>
            <consortium name="International rice genome sequencing project (IRGSP)"/>
            <person name="Matsumoto T."/>
            <person name="Wu J."/>
            <person name="Kanamori H."/>
            <person name="Katayose Y."/>
            <person name="Fujisawa M."/>
            <person name="Namiki N."/>
            <person name="Mizuno H."/>
            <person name="Yamamoto K."/>
            <person name="Antonio B.A."/>
            <person name="Baba T."/>
            <person name="Sakata K."/>
            <person name="Nagamura Y."/>
            <person name="Aoki H."/>
            <person name="Arikawa K."/>
            <person name="Arita K."/>
            <person name="Bito T."/>
            <person name="Chiden Y."/>
            <person name="Fujitsuka N."/>
            <person name="Fukunaka R."/>
            <person name="Hamada M."/>
            <person name="Harada C."/>
            <person name="Hayashi A."/>
            <person name="Hijishita S."/>
            <person name="Honda M."/>
            <person name="Hosokawa S."/>
            <person name="Ichikawa Y."/>
            <person name="Idonuma A."/>
            <person name="Iijima M."/>
            <person name="Ikeda M."/>
            <person name="Ikeno M."/>
            <person name="Ito K."/>
            <person name="Ito S."/>
            <person name="Ito T."/>
            <person name="Ito Y."/>
            <person name="Ito Y."/>
            <person name="Iwabuchi A."/>
            <person name="Kamiya K."/>
            <person name="Karasawa W."/>
            <person name="Kurita K."/>
            <person name="Katagiri S."/>
            <person name="Kikuta A."/>
            <person name="Kobayashi H."/>
            <person name="Kobayashi N."/>
            <person name="Machita K."/>
            <person name="Maehara T."/>
            <person name="Masukawa M."/>
            <person name="Mizubayashi T."/>
            <person name="Mukai Y."/>
            <person name="Nagasaki H."/>
            <person name="Nagata Y."/>
            <person name="Naito S."/>
            <person name="Nakashima M."/>
            <person name="Nakama Y."/>
            <person name="Nakamichi Y."/>
            <person name="Nakamura M."/>
            <person name="Meguro A."/>
            <person name="Negishi M."/>
            <person name="Ohta I."/>
            <person name="Ohta T."/>
            <person name="Okamoto M."/>
            <person name="Ono N."/>
            <person name="Saji S."/>
            <person name="Sakaguchi M."/>
            <person name="Sakai K."/>
            <person name="Shibata M."/>
            <person name="Shimokawa T."/>
            <person name="Song J."/>
            <person name="Takazaki Y."/>
            <person name="Terasawa K."/>
            <person name="Tsugane M."/>
            <person name="Tsuji K."/>
            <person name="Ueda S."/>
            <person name="Waki K."/>
            <person name="Yamagata H."/>
            <person name="Yamamoto M."/>
            <person name="Yamamoto S."/>
            <person name="Yamane H."/>
            <person name="Yoshiki S."/>
            <person name="Yoshihara R."/>
            <person name="Yukawa K."/>
            <person name="Zhong H."/>
            <person name="Yano M."/>
            <person name="Yuan Q."/>
            <person name="Ouyang S."/>
            <person name="Liu J."/>
            <person name="Jones K.M."/>
            <person name="Gansberger K."/>
            <person name="Moffat K."/>
            <person name="Hill J."/>
            <person name="Bera J."/>
            <person name="Fadrosh D."/>
            <person name="Jin S."/>
            <person name="Johri S."/>
            <person name="Kim M."/>
            <person name="Overton L."/>
            <person name="Reardon M."/>
            <person name="Tsitrin T."/>
            <person name="Vuong H."/>
            <person name="Weaver B."/>
            <person name="Ciecko A."/>
            <person name="Tallon L."/>
            <person name="Jackson J."/>
            <person name="Pai G."/>
            <person name="Aken S.V."/>
            <person name="Utterback T."/>
            <person name="Reidmuller S."/>
            <person name="Feldblyum T."/>
            <person name="Hsiao J."/>
            <person name="Zismann V."/>
            <person name="Iobst S."/>
            <person name="de Vazeille A.R."/>
            <person name="Buell C.R."/>
            <person name="Ying K."/>
            <person name="Li Y."/>
            <person name="Lu T."/>
            <person name="Huang Y."/>
            <person name="Zhao Q."/>
            <person name="Feng Q."/>
            <person name="Zhang L."/>
            <person name="Zhu J."/>
            <person name="Weng Q."/>
            <person name="Mu J."/>
            <person name="Lu Y."/>
            <person name="Fan D."/>
            <person name="Liu Y."/>
            <person name="Guan J."/>
            <person name="Zhang Y."/>
            <person name="Yu S."/>
            <person name="Liu X."/>
            <person name="Zhang Y."/>
            <person name="Hong G."/>
            <person name="Han B."/>
            <person name="Choisne N."/>
            <person name="Demange N."/>
            <person name="Orjeda G."/>
            <person name="Samain S."/>
            <person name="Cattolico L."/>
            <person name="Pelletier E."/>
            <person name="Couloux A."/>
            <person name="Segurens B."/>
            <person name="Wincker P."/>
            <person name="D'Hont A."/>
            <person name="Scarpelli C."/>
            <person name="Weissenbach J."/>
            <person name="Salanoubat M."/>
            <person name="Quetier F."/>
            <person name="Yu Y."/>
            <person name="Kim H.R."/>
            <person name="Rambo T."/>
            <person name="Currie J."/>
            <person name="Collura K."/>
            <person name="Luo M."/>
            <person name="Yang T."/>
            <person name="Ammiraju J.S.S."/>
            <person name="Engler F."/>
            <person name="Soderlund C."/>
            <person name="Wing R.A."/>
            <person name="Palmer L.E."/>
            <person name="de la Bastide M."/>
            <person name="Spiegel L."/>
            <person name="Nascimento L."/>
            <person name="Zutavern T."/>
            <person name="O'Shaughnessy A."/>
            <person name="Dike S."/>
            <person name="Dedhia N."/>
            <person name="Preston R."/>
            <person name="Balija V."/>
            <person name="McCombie W.R."/>
            <person name="Chow T."/>
            <person name="Chen H."/>
            <person name="Chung M."/>
            <person name="Chen C."/>
            <person name="Shaw J."/>
            <person name="Wu H."/>
            <person name="Hsiao K."/>
            <person name="Chao Y."/>
            <person name="Chu M."/>
            <person name="Cheng C."/>
            <person name="Hour A."/>
            <person name="Lee P."/>
            <person name="Lin S."/>
            <person name="Lin Y."/>
            <person name="Liou J."/>
            <person name="Liu S."/>
            <person name="Hsing Y."/>
            <person name="Raghuvanshi S."/>
            <person name="Mohanty A."/>
            <person name="Bharti A.K."/>
            <person name="Gaur A."/>
            <person name="Gupta V."/>
            <person name="Kumar D."/>
            <person name="Ravi V."/>
            <person name="Vij S."/>
            <person name="Kapur A."/>
            <person name="Khurana P."/>
            <person name="Khurana P."/>
            <person name="Khurana J.P."/>
            <person name="Tyagi A.K."/>
            <person name="Gaikwad K."/>
            <person name="Singh A."/>
            <person name="Dalal V."/>
            <person name="Srivastava S."/>
            <person name="Dixit A."/>
            <person name="Pal A.K."/>
            <person name="Ghazi I.A."/>
            <person name="Yadav M."/>
            <person name="Pandit A."/>
            <person name="Bhargava A."/>
            <person name="Sureshbabu K."/>
            <person name="Batra K."/>
            <person name="Sharma T.R."/>
            <person name="Mohapatra T."/>
            <person name="Singh N.K."/>
            <person name="Messing J."/>
            <person name="Nelson A.B."/>
            <person name="Fuks G."/>
            <person name="Kavchok S."/>
            <person name="Keizer G."/>
            <person name="Linton E."/>
            <person name="Llaca V."/>
            <person name="Song R."/>
            <person name="Tanyolac B."/>
            <person name="Young S."/>
            <person name="Ho-Il K."/>
            <person name="Hahn J.H."/>
            <person name="Sangsakoo G."/>
            <person name="Vanavichit A."/>
            <person name="de Mattos Luiz.A.T."/>
            <person name="Zimmer P.D."/>
            <person name="Malone G."/>
            <person name="Dellagostin O."/>
            <person name="de Oliveira A.C."/>
            <person name="Bevan M."/>
            <person name="Bancroft I."/>
            <person name="Minx P."/>
            <person name="Cordum H."/>
            <person name="Wilson R."/>
            <person name="Cheng Z."/>
            <person name="Jin W."/>
            <person name="Jiang J."/>
            <person name="Leong S.A."/>
            <person name="Iwama H."/>
            <person name="Gojobori T."/>
            <person name="Itoh T."/>
            <person name="Niimura Y."/>
            <person name="Fujii Y."/>
            <person name="Habara T."/>
            <person name="Sakai H."/>
            <person name="Sato Y."/>
            <person name="Wilson G."/>
            <person name="Kumar K."/>
            <person name="McCouch S."/>
            <person name="Juretic N."/>
            <person name="Hoen D."/>
            <person name="Wright S."/>
            <person name="Bruskiewich R."/>
            <person name="Bureau T."/>
            <person name="Miyao A."/>
            <person name="Hirochika H."/>
            <person name="Nishikawa T."/>
            <person name="Kadowaki K."/>
            <person name="Sugiura M."/>
            <person name="Burr B."/>
            <person name="Sasaki T."/>
        </authorList>
    </citation>
    <scope>NUCLEOTIDE SEQUENCE [LARGE SCALE GENOMIC DNA]</scope>
    <source>
        <strain evidence="3">cv. Nipponbare</strain>
    </source>
</reference>
<sequence>MKRRLSRLFKKGLSSPSSRHDESSARSSVDVSMEEAEVPPRLLNDADLDLVGDRELQAYYMLKDRLFAHTRAYDLELLQKIGCTHEISLPNSGCHLYNCHELTIPLQTIEESHVGVSYMDTRNMARNKREGSTSSTLVQMYKADWEPTGDAHGWTQAPRHSTGGSTWQNASESRWQVPHDVHWGNLNAHSPRSSGMPPSPDRWRSSSSYWDLGEITRRMDTLDMQTGQIQHNLEEHIVQTQGWQQNADAQFTNINNLMQQQHNVLQAYFRFEGFNPYQ</sequence>
<organism evidence="2 3">
    <name type="scientific">Oryza sativa subsp. japonica</name>
    <name type="common">Rice</name>
    <dbReference type="NCBI Taxonomy" id="39947"/>
    <lineage>
        <taxon>Eukaryota</taxon>
        <taxon>Viridiplantae</taxon>
        <taxon>Streptophyta</taxon>
        <taxon>Embryophyta</taxon>
        <taxon>Tracheophyta</taxon>
        <taxon>Spermatophyta</taxon>
        <taxon>Magnoliopsida</taxon>
        <taxon>Liliopsida</taxon>
        <taxon>Poales</taxon>
        <taxon>Poaceae</taxon>
        <taxon>BOP clade</taxon>
        <taxon>Oryzoideae</taxon>
        <taxon>Oryzeae</taxon>
        <taxon>Oryzinae</taxon>
        <taxon>Oryza</taxon>
        <taxon>Oryza sativa</taxon>
    </lineage>
</organism>
<proteinExistence type="predicted"/>
<gene>
    <name evidence="2" type="primary">OSJNAa0079B05.12</name>
</gene>
<accession>A0A5S6RCH1</accession>
<reference evidence="3" key="2">
    <citation type="journal article" date="2008" name="Nucleic Acids Res.">
        <title>The rice annotation project database (RAP-DB): 2008 update.</title>
        <authorList>
            <consortium name="The rice annotation project (RAP)"/>
        </authorList>
    </citation>
    <scope>GENOME REANNOTATION</scope>
    <source>
        <strain evidence="3">cv. Nipponbare</strain>
    </source>
</reference>
<dbReference type="PANTHER" id="PTHR48243:SF1">
    <property type="entry name" value="AMINOTRANSFERASE-LIKE PLANT MOBILE DOMAIN-CONTAINING PROTEIN"/>
    <property type="match status" value="1"/>
</dbReference>
<evidence type="ECO:0000256" key="1">
    <source>
        <dbReference type="SAM" id="MobiDB-lite"/>
    </source>
</evidence>
<evidence type="ECO:0000313" key="3">
    <source>
        <dbReference type="Proteomes" id="UP000000763"/>
    </source>
</evidence>
<protein>
    <submittedName>
        <fullName evidence="2">Uncharacterized protein</fullName>
    </submittedName>
</protein>